<dbReference type="InterPro" id="IPR000847">
    <property type="entry name" value="LysR_HTH_N"/>
</dbReference>
<gene>
    <name evidence="6" type="ORF">SAMN05192546_11056</name>
</gene>
<dbReference type="RefSeq" id="WP_093315106.1">
    <property type="nucleotide sequence ID" value="NZ_FNPV01000010.1"/>
</dbReference>
<dbReference type="AlphaFoldDB" id="A0A1H3QRK9"/>
<sequence length="301" mass="34565">MDYSQLRFVVEIVETGSISKAASNLFISQPNLSNQIANLEKILGKNIFYRSNRGVTLTSYGVEVYSYAKALVEQYAMVEKKLMTRSNENKIKIASFGSEVINSQFFEICKRYNENNYEFNLCECGVEAAIQKVNMRDCDVALIIYSDFQQNKLGQLLTAQELELKNLFQGQLKIHVSQKYPLSKKSNITRKDLEGLFHVKKAYLFEGMFSLDYELQFLGIPENQKTILANGNKTYNDALHNLPSFAIEIDWKCNKALPSDLNRIPYENKNLPITCGLVKRKNEFLKEELSFFVEKLIDAYG</sequence>
<keyword evidence="7" id="KW-1185">Reference proteome</keyword>
<dbReference type="FunFam" id="1.10.10.10:FF:000001">
    <property type="entry name" value="LysR family transcriptional regulator"/>
    <property type="match status" value="1"/>
</dbReference>
<dbReference type="SUPFAM" id="SSF46785">
    <property type="entry name" value="Winged helix' DNA-binding domain"/>
    <property type="match status" value="1"/>
</dbReference>
<dbReference type="STRING" id="159292.SAMN05192546_11056"/>
<dbReference type="GO" id="GO:0000976">
    <property type="term" value="F:transcription cis-regulatory region binding"/>
    <property type="evidence" value="ECO:0007669"/>
    <property type="project" value="TreeGrafter"/>
</dbReference>
<dbReference type="InterPro" id="IPR036390">
    <property type="entry name" value="WH_DNA-bd_sf"/>
</dbReference>
<keyword evidence="4" id="KW-0804">Transcription</keyword>
<accession>A0A1H3QRK9</accession>
<evidence type="ECO:0000256" key="2">
    <source>
        <dbReference type="ARBA" id="ARBA00023015"/>
    </source>
</evidence>
<feature type="domain" description="HTH lysR-type" evidence="5">
    <location>
        <begin position="1"/>
        <end position="58"/>
    </location>
</feature>
<dbReference type="GO" id="GO:0003700">
    <property type="term" value="F:DNA-binding transcription factor activity"/>
    <property type="evidence" value="ECO:0007669"/>
    <property type="project" value="InterPro"/>
</dbReference>
<evidence type="ECO:0000256" key="1">
    <source>
        <dbReference type="ARBA" id="ARBA00009437"/>
    </source>
</evidence>
<dbReference type="Pfam" id="PF00126">
    <property type="entry name" value="HTH_1"/>
    <property type="match status" value="1"/>
</dbReference>
<evidence type="ECO:0000313" key="7">
    <source>
        <dbReference type="Proteomes" id="UP000199230"/>
    </source>
</evidence>
<reference evidence="6 7" key="1">
    <citation type="submission" date="2016-10" db="EMBL/GenBank/DDBJ databases">
        <authorList>
            <person name="de Groot N.N."/>
        </authorList>
    </citation>
    <scope>NUCLEOTIDE SEQUENCE [LARGE SCALE GENOMIC DNA]</scope>
    <source>
        <strain evidence="6 7">APO</strain>
    </source>
</reference>
<dbReference type="Gene3D" id="1.10.10.10">
    <property type="entry name" value="Winged helix-like DNA-binding domain superfamily/Winged helix DNA-binding domain"/>
    <property type="match status" value="1"/>
</dbReference>
<organism evidence="6 7">
    <name type="scientific">Tindallia californiensis</name>
    <dbReference type="NCBI Taxonomy" id="159292"/>
    <lineage>
        <taxon>Bacteria</taxon>
        <taxon>Bacillati</taxon>
        <taxon>Bacillota</taxon>
        <taxon>Clostridia</taxon>
        <taxon>Peptostreptococcales</taxon>
        <taxon>Tindalliaceae</taxon>
        <taxon>Tindallia</taxon>
    </lineage>
</organism>
<keyword evidence="3" id="KW-0238">DNA-binding</keyword>
<dbReference type="OrthoDB" id="9803714at2"/>
<dbReference type="Proteomes" id="UP000199230">
    <property type="component" value="Unassembled WGS sequence"/>
</dbReference>
<dbReference type="PANTHER" id="PTHR30126:SF40">
    <property type="entry name" value="HTH-TYPE TRANSCRIPTIONAL REGULATOR GLTR"/>
    <property type="match status" value="1"/>
</dbReference>
<protein>
    <submittedName>
        <fullName evidence="6">ModE molybdate transport repressor domain-containing protein</fullName>
    </submittedName>
</protein>
<evidence type="ECO:0000259" key="5">
    <source>
        <dbReference type="PROSITE" id="PS50931"/>
    </source>
</evidence>
<dbReference type="PRINTS" id="PR00039">
    <property type="entry name" value="HTHLYSR"/>
</dbReference>
<dbReference type="PROSITE" id="PS50931">
    <property type="entry name" value="HTH_LYSR"/>
    <property type="match status" value="1"/>
</dbReference>
<evidence type="ECO:0000256" key="4">
    <source>
        <dbReference type="ARBA" id="ARBA00023163"/>
    </source>
</evidence>
<dbReference type="EMBL" id="FNPV01000010">
    <property type="protein sequence ID" value="SDZ15648.1"/>
    <property type="molecule type" value="Genomic_DNA"/>
</dbReference>
<evidence type="ECO:0000313" key="6">
    <source>
        <dbReference type="EMBL" id="SDZ15648.1"/>
    </source>
</evidence>
<proteinExistence type="inferred from homology"/>
<dbReference type="PANTHER" id="PTHR30126">
    <property type="entry name" value="HTH-TYPE TRANSCRIPTIONAL REGULATOR"/>
    <property type="match status" value="1"/>
</dbReference>
<name>A0A1H3QRK9_9FIRM</name>
<keyword evidence="2" id="KW-0805">Transcription regulation</keyword>
<comment type="similarity">
    <text evidence="1">Belongs to the LysR transcriptional regulatory family.</text>
</comment>
<dbReference type="InterPro" id="IPR036388">
    <property type="entry name" value="WH-like_DNA-bd_sf"/>
</dbReference>
<evidence type="ECO:0000256" key="3">
    <source>
        <dbReference type="ARBA" id="ARBA00023125"/>
    </source>
</evidence>